<keyword evidence="4" id="KW-0521">NADP</keyword>
<dbReference type="CDD" id="cd02801">
    <property type="entry name" value="DUS_like_FMN"/>
    <property type="match status" value="1"/>
</dbReference>
<gene>
    <name evidence="12" type="ORF">ARMSODRAFT_888789</name>
</gene>
<feature type="domain" description="DUS-like FMN-binding" evidence="11">
    <location>
        <begin position="10"/>
        <end position="291"/>
    </location>
</feature>
<feature type="active site" description="Proton donor" evidence="8">
    <location>
        <position position="101"/>
    </location>
</feature>
<dbReference type="InterPro" id="IPR013785">
    <property type="entry name" value="Aldolase_TIM"/>
</dbReference>
<reference evidence="13" key="1">
    <citation type="journal article" date="2017" name="Nat. Ecol. Evol.">
        <title>Genome expansion and lineage-specific genetic innovations in the forest pathogenic fungi Armillaria.</title>
        <authorList>
            <person name="Sipos G."/>
            <person name="Prasanna A.N."/>
            <person name="Walter M.C."/>
            <person name="O'Connor E."/>
            <person name="Balint B."/>
            <person name="Krizsan K."/>
            <person name="Kiss B."/>
            <person name="Hess J."/>
            <person name="Varga T."/>
            <person name="Slot J."/>
            <person name="Riley R."/>
            <person name="Boka B."/>
            <person name="Rigling D."/>
            <person name="Barry K."/>
            <person name="Lee J."/>
            <person name="Mihaltcheva S."/>
            <person name="LaButti K."/>
            <person name="Lipzen A."/>
            <person name="Waldron R."/>
            <person name="Moloney N.M."/>
            <person name="Sperisen C."/>
            <person name="Kredics L."/>
            <person name="Vagvoelgyi C."/>
            <person name="Patrignani A."/>
            <person name="Fitzpatrick D."/>
            <person name="Nagy I."/>
            <person name="Doyle S."/>
            <person name="Anderson J.B."/>
            <person name="Grigoriev I.V."/>
            <person name="Gueldener U."/>
            <person name="Muensterkoetter M."/>
            <person name="Nagy L.G."/>
        </authorList>
    </citation>
    <scope>NUCLEOTIDE SEQUENCE [LARGE SCALE GENOMIC DNA]</scope>
    <source>
        <strain evidence="13">28-4</strain>
    </source>
</reference>
<name>A0A2H3BF24_9AGAR</name>
<evidence type="ECO:0000256" key="6">
    <source>
        <dbReference type="ARBA" id="ARBA00023027"/>
    </source>
</evidence>
<keyword evidence="5 7" id="KW-0560">Oxidoreductase</keyword>
<protein>
    <recommendedName>
        <fullName evidence="7">tRNA-dihydrouridine synthase</fullName>
        <ecNumber evidence="7">1.3.1.-</ecNumber>
    </recommendedName>
</protein>
<evidence type="ECO:0000256" key="7">
    <source>
        <dbReference type="PIRNR" id="PIRNR006621"/>
    </source>
</evidence>
<dbReference type="InterPro" id="IPR035587">
    <property type="entry name" value="DUS-like_FMN-bd"/>
</dbReference>
<comment type="cofactor">
    <cofactor evidence="7 9">
        <name>FMN</name>
        <dbReference type="ChEBI" id="CHEBI:58210"/>
    </cofactor>
</comment>
<evidence type="ECO:0000256" key="2">
    <source>
        <dbReference type="ARBA" id="ARBA00022643"/>
    </source>
</evidence>
<comment type="similarity">
    <text evidence="7">Belongs to the dus family.</text>
</comment>
<dbReference type="EMBL" id="KZ293436">
    <property type="protein sequence ID" value="PBK67514.1"/>
    <property type="molecule type" value="Genomic_DNA"/>
</dbReference>
<dbReference type="STRING" id="1076256.A0A2H3BF24"/>
<feature type="binding site" evidence="9">
    <location>
        <position position="69"/>
    </location>
    <ligand>
        <name>FMN</name>
        <dbReference type="ChEBI" id="CHEBI:58210"/>
    </ligand>
</feature>
<dbReference type="AlphaFoldDB" id="A0A2H3BF24"/>
<evidence type="ECO:0000256" key="8">
    <source>
        <dbReference type="PIRSR" id="PIRSR006621-1"/>
    </source>
</evidence>
<dbReference type="PANTHER" id="PTHR11082">
    <property type="entry name" value="TRNA-DIHYDROURIDINE SYNTHASE"/>
    <property type="match status" value="1"/>
</dbReference>
<evidence type="ECO:0000256" key="10">
    <source>
        <dbReference type="SAM" id="MobiDB-lite"/>
    </source>
</evidence>
<keyword evidence="6" id="KW-0520">NAD</keyword>
<feature type="binding site" evidence="9">
    <location>
        <position position="157"/>
    </location>
    <ligand>
        <name>FMN</name>
        <dbReference type="ChEBI" id="CHEBI:58210"/>
    </ligand>
</feature>
<comment type="function">
    <text evidence="7">Catalyzes the synthesis of dihydrouridine, a modified base found in the D-loop of most tRNAs.</text>
</comment>
<dbReference type="Pfam" id="PF01207">
    <property type="entry name" value="Dus"/>
    <property type="match status" value="1"/>
</dbReference>
<evidence type="ECO:0000256" key="9">
    <source>
        <dbReference type="PIRSR" id="PIRSR006621-2"/>
    </source>
</evidence>
<evidence type="ECO:0000313" key="13">
    <source>
        <dbReference type="Proteomes" id="UP000218334"/>
    </source>
</evidence>
<keyword evidence="3 7" id="KW-0819">tRNA processing</keyword>
<dbReference type="PIRSF" id="PIRSF006621">
    <property type="entry name" value="Dus"/>
    <property type="match status" value="1"/>
</dbReference>
<sequence>MVALDLSYIAAPMVNQSDLPFRTLSHKYGATLTYTQMLQPEKLINDKDYLEFHLRDLSRRPKDYQVVVQLCGNNPDVTVAGARKIQDHCDGVGGYYLNLGCPQEAAREGHFGAYLLGQRDWPTVEQIGMLLPTFLFDAHCSLVCSLSHSLAVPVSVKLRLCQPVEKTLVLAQRLEANGASWITLHARTVSARRRRNGPADLLQVRALKENLRVPVISNGNVRVWRDIQSNLDYTGADGVMVGETLLGNPCIFSGTVPDPVDISLEYLQLCRDYPDTATFPTVQTHIRHFVDFQCGRKPWYQKFRTALGSCCDVDDVERMLRTKVRCWRGKSARSDNDPEVEEESVPSGSSDNVDLSLLG</sequence>
<evidence type="ECO:0000256" key="4">
    <source>
        <dbReference type="ARBA" id="ARBA00022857"/>
    </source>
</evidence>
<keyword evidence="9" id="KW-0547">Nucleotide-binding</keyword>
<dbReference type="GO" id="GO:0050660">
    <property type="term" value="F:flavin adenine dinucleotide binding"/>
    <property type="evidence" value="ECO:0007669"/>
    <property type="project" value="InterPro"/>
</dbReference>
<evidence type="ECO:0000256" key="1">
    <source>
        <dbReference type="ARBA" id="ARBA00022630"/>
    </source>
</evidence>
<dbReference type="PANTHER" id="PTHR11082:SF5">
    <property type="entry name" value="TRNA-DIHYDROURIDINE(16_17) SYNTHASE [NAD(P)(+)]-LIKE"/>
    <property type="match status" value="1"/>
</dbReference>
<dbReference type="Gene3D" id="3.20.20.70">
    <property type="entry name" value="Aldolase class I"/>
    <property type="match status" value="1"/>
</dbReference>
<organism evidence="12 13">
    <name type="scientific">Armillaria solidipes</name>
    <dbReference type="NCBI Taxonomy" id="1076256"/>
    <lineage>
        <taxon>Eukaryota</taxon>
        <taxon>Fungi</taxon>
        <taxon>Dikarya</taxon>
        <taxon>Basidiomycota</taxon>
        <taxon>Agaricomycotina</taxon>
        <taxon>Agaricomycetes</taxon>
        <taxon>Agaricomycetidae</taxon>
        <taxon>Agaricales</taxon>
        <taxon>Marasmiineae</taxon>
        <taxon>Physalacriaceae</taxon>
        <taxon>Armillaria</taxon>
    </lineage>
</organism>
<dbReference type="SUPFAM" id="SSF51395">
    <property type="entry name" value="FMN-linked oxidoreductases"/>
    <property type="match status" value="1"/>
</dbReference>
<dbReference type="InterPro" id="IPR001269">
    <property type="entry name" value="DUS_fam"/>
</dbReference>
<proteinExistence type="inferred from homology"/>
<dbReference type="EC" id="1.3.1.-" evidence="7"/>
<feature type="binding site" evidence="9">
    <location>
        <position position="185"/>
    </location>
    <ligand>
        <name>FMN</name>
        <dbReference type="ChEBI" id="CHEBI:58210"/>
    </ligand>
</feature>
<evidence type="ECO:0000256" key="5">
    <source>
        <dbReference type="ARBA" id="ARBA00023002"/>
    </source>
</evidence>
<feature type="region of interest" description="Disordered" evidence="10">
    <location>
        <begin position="331"/>
        <end position="359"/>
    </location>
</feature>
<dbReference type="GO" id="GO:0017150">
    <property type="term" value="F:tRNA dihydrouridine synthase activity"/>
    <property type="evidence" value="ECO:0007669"/>
    <property type="project" value="InterPro"/>
</dbReference>
<keyword evidence="1 7" id="KW-0285">Flavoprotein</keyword>
<evidence type="ECO:0000256" key="3">
    <source>
        <dbReference type="ARBA" id="ARBA00022694"/>
    </source>
</evidence>
<keyword evidence="13" id="KW-1185">Reference proteome</keyword>
<accession>A0A2H3BF24</accession>
<evidence type="ECO:0000259" key="11">
    <source>
        <dbReference type="Pfam" id="PF01207"/>
    </source>
</evidence>
<keyword evidence="2 7" id="KW-0288">FMN</keyword>
<feature type="binding site" evidence="9">
    <location>
        <begin position="12"/>
        <end position="14"/>
    </location>
    <ligand>
        <name>FMN</name>
        <dbReference type="ChEBI" id="CHEBI:58210"/>
    </ligand>
</feature>
<evidence type="ECO:0000313" key="12">
    <source>
        <dbReference type="EMBL" id="PBK67514.1"/>
    </source>
</evidence>
<dbReference type="Proteomes" id="UP000218334">
    <property type="component" value="Unassembled WGS sequence"/>
</dbReference>